<dbReference type="AlphaFoldDB" id="A0A3M7QRQ7"/>
<comment type="caution">
    <text evidence="1">The sequence shown here is derived from an EMBL/GenBank/DDBJ whole genome shotgun (WGS) entry which is preliminary data.</text>
</comment>
<dbReference type="EMBL" id="REGN01005287">
    <property type="protein sequence ID" value="RNA13943.1"/>
    <property type="molecule type" value="Genomic_DNA"/>
</dbReference>
<protein>
    <submittedName>
        <fullName evidence="1">Uncharacterized protein</fullName>
    </submittedName>
</protein>
<dbReference type="OrthoDB" id="10518073at2759"/>
<accession>A0A3M7QRQ7</accession>
<sequence length="93" mass="10952">MRGVDRKYLQSYLDEFVWRHNLNLSRHGAFEAILESISVEFSPEIDGKNLKDFGFKGTEDSDNKFEKDDDEMVENLHPDLQDGDINDFVYEYI</sequence>
<gene>
    <name evidence="1" type="ORF">BpHYR1_052370</name>
</gene>
<reference evidence="1 2" key="1">
    <citation type="journal article" date="2018" name="Sci. Rep.">
        <title>Genomic signatures of local adaptation to the degree of environmental predictability in rotifers.</title>
        <authorList>
            <person name="Franch-Gras L."/>
            <person name="Hahn C."/>
            <person name="Garcia-Roger E.M."/>
            <person name="Carmona M.J."/>
            <person name="Serra M."/>
            <person name="Gomez A."/>
        </authorList>
    </citation>
    <scope>NUCLEOTIDE SEQUENCE [LARGE SCALE GENOMIC DNA]</scope>
    <source>
        <strain evidence="1">HYR1</strain>
    </source>
</reference>
<proteinExistence type="predicted"/>
<evidence type="ECO:0000313" key="1">
    <source>
        <dbReference type="EMBL" id="RNA13943.1"/>
    </source>
</evidence>
<organism evidence="1 2">
    <name type="scientific">Brachionus plicatilis</name>
    <name type="common">Marine rotifer</name>
    <name type="synonym">Brachionus muelleri</name>
    <dbReference type="NCBI Taxonomy" id="10195"/>
    <lineage>
        <taxon>Eukaryota</taxon>
        <taxon>Metazoa</taxon>
        <taxon>Spiralia</taxon>
        <taxon>Gnathifera</taxon>
        <taxon>Rotifera</taxon>
        <taxon>Eurotatoria</taxon>
        <taxon>Monogononta</taxon>
        <taxon>Pseudotrocha</taxon>
        <taxon>Ploima</taxon>
        <taxon>Brachionidae</taxon>
        <taxon>Brachionus</taxon>
    </lineage>
</organism>
<dbReference type="Proteomes" id="UP000276133">
    <property type="component" value="Unassembled WGS sequence"/>
</dbReference>
<keyword evidence="2" id="KW-1185">Reference proteome</keyword>
<evidence type="ECO:0000313" key="2">
    <source>
        <dbReference type="Proteomes" id="UP000276133"/>
    </source>
</evidence>
<name>A0A3M7QRQ7_BRAPC</name>